<dbReference type="EMBL" id="JAHRIO010050683">
    <property type="protein sequence ID" value="MEQ2174799.1"/>
    <property type="molecule type" value="Genomic_DNA"/>
</dbReference>
<organism evidence="2 3">
    <name type="scientific">Goodea atripinnis</name>
    <dbReference type="NCBI Taxonomy" id="208336"/>
    <lineage>
        <taxon>Eukaryota</taxon>
        <taxon>Metazoa</taxon>
        <taxon>Chordata</taxon>
        <taxon>Craniata</taxon>
        <taxon>Vertebrata</taxon>
        <taxon>Euteleostomi</taxon>
        <taxon>Actinopterygii</taxon>
        <taxon>Neopterygii</taxon>
        <taxon>Teleostei</taxon>
        <taxon>Neoteleostei</taxon>
        <taxon>Acanthomorphata</taxon>
        <taxon>Ovalentaria</taxon>
        <taxon>Atherinomorphae</taxon>
        <taxon>Cyprinodontiformes</taxon>
        <taxon>Goodeidae</taxon>
        <taxon>Goodea</taxon>
    </lineage>
</organism>
<feature type="compositionally biased region" description="Basic and acidic residues" evidence="1">
    <location>
        <begin position="18"/>
        <end position="29"/>
    </location>
</feature>
<name>A0ABV0NTS4_9TELE</name>
<proteinExistence type="predicted"/>
<evidence type="ECO:0000313" key="2">
    <source>
        <dbReference type="EMBL" id="MEQ2174799.1"/>
    </source>
</evidence>
<keyword evidence="3" id="KW-1185">Reference proteome</keyword>
<evidence type="ECO:0000256" key="1">
    <source>
        <dbReference type="SAM" id="MobiDB-lite"/>
    </source>
</evidence>
<protein>
    <submittedName>
        <fullName evidence="2">Uncharacterized protein</fullName>
    </submittedName>
</protein>
<dbReference type="Proteomes" id="UP001476798">
    <property type="component" value="Unassembled WGS sequence"/>
</dbReference>
<reference evidence="2 3" key="1">
    <citation type="submission" date="2021-06" db="EMBL/GenBank/DDBJ databases">
        <authorList>
            <person name="Palmer J.M."/>
        </authorList>
    </citation>
    <scope>NUCLEOTIDE SEQUENCE [LARGE SCALE GENOMIC DNA]</scope>
    <source>
        <strain evidence="2 3">GA_2019</strain>
        <tissue evidence="2">Muscle</tissue>
    </source>
</reference>
<feature type="region of interest" description="Disordered" evidence="1">
    <location>
        <begin position="14"/>
        <end position="34"/>
    </location>
</feature>
<evidence type="ECO:0000313" key="3">
    <source>
        <dbReference type="Proteomes" id="UP001476798"/>
    </source>
</evidence>
<sequence>MALSSTVPSFVTSTYLPKTHEGEQPEVQKGKQKIASPYFNTVTNPATNHHSLLRREAGAVVPMVTNRPHCSQTSPHSLLTKRHTHSHSHTHTISLQHRPLIHFKLQFMQVKGPEYGALNFFITKLAV</sequence>
<gene>
    <name evidence="2" type="ORF">GOODEAATRI_011521</name>
</gene>
<accession>A0ABV0NTS4</accession>
<comment type="caution">
    <text evidence="2">The sequence shown here is derived from an EMBL/GenBank/DDBJ whole genome shotgun (WGS) entry which is preliminary data.</text>
</comment>